<sequence>MNKNNIYRTLKRYDFANKMKISQLHSSKLLLPNGDLNTVKLKTEWLPWEIDTFAVQSILSINEYQFKNFKINSYDKNFMRIMKEIRNSQFGSSATHIKRDFLEEFLLVIGLTQFPLQEDSILKYYRYRYIFNFKNELISMKSKLYKKFGLDYDHFIKFSVITSFIYSNHFLNLNTYSKEPFLFLSADILSHLTIDRNNFISHQNDYSNESNLDVTSYNLLYKFPFIKHIEKVYLPLPHTVREAVTTSLLARLTEGDNSLRALVGKEIMESYLLHIMNINARFDEIKQEYKYTFKRNEKRTVDLMLRKKNQYILIDSKLMMPKQTLRNRENEDIIYTINRLRDSVKQVYLHATQRFNIEYKPFKLNETETRENIDKDNIFGIVVIFNDSFIRRNLIYSAVCKQLDIEINSKEYDYLLSHIKVLSLYEFEKMALGGYDLFELFKSHISNNSTWNDFTLIQDSNILADESVDHLKDITTFIEKCLLEFINDFESGSN</sequence>
<comment type="caution">
    <text evidence="1">The sequence shown here is derived from an EMBL/GenBank/DDBJ whole genome shotgun (WGS) entry which is preliminary data.</text>
</comment>
<dbReference type="Proteomes" id="UP001243286">
    <property type="component" value="Unassembled WGS sequence"/>
</dbReference>
<gene>
    <name evidence="1" type="ORF">QK289_04400</name>
</gene>
<name>A0ABT6R1T2_9BACL</name>
<proteinExistence type="predicted"/>
<evidence type="ECO:0008006" key="3">
    <source>
        <dbReference type="Google" id="ProtNLM"/>
    </source>
</evidence>
<dbReference type="RefSeq" id="WP_282354852.1">
    <property type="nucleotide sequence ID" value="NZ_JASBQV010000004.1"/>
</dbReference>
<accession>A0ABT6R1T2</accession>
<evidence type="ECO:0000313" key="2">
    <source>
        <dbReference type="Proteomes" id="UP001243286"/>
    </source>
</evidence>
<reference evidence="1 2" key="1">
    <citation type="submission" date="2023-04" db="EMBL/GenBank/DDBJ databases">
        <title>Antarctic isolates genomes.</title>
        <authorList>
            <person name="Dimov S.G."/>
        </authorList>
    </citation>
    <scope>NUCLEOTIDE SEQUENCE [LARGE SCALE GENOMIC DNA]</scope>
    <source>
        <strain evidence="1 2">AL19</strain>
    </source>
</reference>
<organism evidence="1 2">
    <name type="scientific">Exiguobacterium antarcticum</name>
    <dbReference type="NCBI Taxonomy" id="132920"/>
    <lineage>
        <taxon>Bacteria</taxon>
        <taxon>Bacillati</taxon>
        <taxon>Bacillota</taxon>
        <taxon>Bacilli</taxon>
        <taxon>Bacillales</taxon>
        <taxon>Bacillales Family XII. Incertae Sedis</taxon>
        <taxon>Exiguobacterium</taxon>
    </lineage>
</organism>
<protein>
    <recommendedName>
        <fullName evidence="3">Restriction endonuclease</fullName>
    </recommendedName>
</protein>
<evidence type="ECO:0000313" key="1">
    <source>
        <dbReference type="EMBL" id="MDI3234239.1"/>
    </source>
</evidence>
<dbReference type="EMBL" id="JASBQV010000004">
    <property type="protein sequence ID" value="MDI3234239.1"/>
    <property type="molecule type" value="Genomic_DNA"/>
</dbReference>
<keyword evidence="2" id="KW-1185">Reference proteome</keyword>